<protein>
    <submittedName>
        <fullName evidence="1">SRPBCC family protein</fullName>
    </submittedName>
</protein>
<keyword evidence="2" id="KW-1185">Reference proteome</keyword>
<dbReference type="Proteomes" id="UP001500416">
    <property type="component" value="Unassembled WGS sequence"/>
</dbReference>
<dbReference type="Gene3D" id="3.30.530.20">
    <property type="match status" value="1"/>
</dbReference>
<dbReference type="InterPro" id="IPR019587">
    <property type="entry name" value="Polyketide_cyclase/dehydratase"/>
</dbReference>
<name>A0ABN0T871_9PSEU</name>
<evidence type="ECO:0000313" key="2">
    <source>
        <dbReference type="Proteomes" id="UP001500416"/>
    </source>
</evidence>
<dbReference type="InterPro" id="IPR023393">
    <property type="entry name" value="START-like_dom_sf"/>
</dbReference>
<comment type="caution">
    <text evidence="1">The sequence shown here is derived from an EMBL/GenBank/DDBJ whole genome shotgun (WGS) entry which is preliminary data.</text>
</comment>
<dbReference type="SUPFAM" id="SSF55961">
    <property type="entry name" value="Bet v1-like"/>
    <property type="match status" value="1"/>
</dbReference>
<reference evidence="1 2" key="1">
    <citation type="journal article" date="2019" name="Int. J. Syst. Evol. Microbiol.">
        <title>The Global Catalogue of Microorganisms (GCM) 10K type strain sequencing project: providing services to taxonomists for standard genome sequencing and annotation.</title>
        <authorList>
            <consortium name="The Broad Institute Genomics Platform"/>
            <consortium name="The Broad Institute Genome Sequencing Center for Infectious Disease"/>
            <person name="Wu L."/>
            <person name="Ma J."/>
        </authorList>
    </citation>
    <scope>NUCLEOTIDE SEQUENCE [LARGE SCALE GENOMIC DNA]</scope>
    <source>
        <strain evidence="1 2">JCM 3380</strain>
    </source>
</reference>
<dbReference type="EMBL" id="BAAABU010000002">
    <property type="protein sequence ID" value="GAA0214869.1"/>
    <property type="molecule type" value="Genomic_DNA"/>
</dbReference>
<proteinExistence type="predicted"/>
<accession>A0ABN0T871</accession>
<sequence length="136" mass="15080">MTRLELSVRVDAPAETTWAAVTDWARQGEWMLLTRVRVVGGDGRSAGSSLSAFTGVGGVGFTDTMRITAWEPPHRCAVEHTGRLVRGTAEFRVVERGAGSEFVWSEDVPWALALAFAPGVRWSLHRFASFAREYRR</sequence>
<dbReference type="CDD" id="cd07812">
    <property type="entry name" value="SRPBCC"/>
    <property type="match status" value="1"/>
</dbReference>
<organism evidence="1 2">
    <name type="scientific">Saccharothrix mutabilis subsp. mutabilis</name>
    <dbReference type="NCBI Taxonomy" id="66855"/>
    <lineage>
        <taxon>Bacteria</taxon>
        <taxon>Bacillati</taxon>
        <taxon>Actinomycetota</taxon>
        <taxon>Actinomycetes</taxon>
        <taxon>Pseudonocardiales</taxon>
        <taxon>Pseudonocardiaceae</taxon>
        <taxon>Saccharothrix</taxon>
    </lineage>
</organism>
<dbReference type="Pfam" id="PF10604">
    <property type="entry name" value="Polyketide_cyc2"/>
    <property type="match status" value="1"/>
</dbReference>
<gene>
    <name evidence="1" type="ORF">GCM10010492_10850</name>
</gene>
<evidence type="ECO:0000313" key="1">
    <source>
        <dbReference type="EMBL" id="GAA0214869.1"/>
    </source>
</evidence>
<dbReference type="RefSeq" id="WP_343932494.1">
    <property type="nucleotide sequence ID" value="NZ_BAAABU010000002.1"/>
</dbReference>